<dbReference type="PRINTS" id="PR00344">
    <property type="entry name" value="BCTRLSENSOR"/>
</dbReference>
<keyword evidence="5" id="KW-0547">Nucleotide-binding</keyword>
<evidence type="ECO:0000256" key="8">
    <source>
        <dbReference type="ARBA" id="ARBA00023012"/>
    </source>
</evidence>
<dbReference type="Pfam" id="PF08448">
    <property type="entry name" value="PAS_4"/>
    <property type="match status" value="1"/>
</dbReference>
<dbReference type="SMART" id="SM00387">
    <property type="entry name" value="HATPase_c"/>
    <property type="match status" value="1"/>
</dbReference>
<gene>
    <name evidence="12" type="ordered locus">Terro_0171</name>
</gene>
<dbReference type="Gene3D" id="3.40.50.2300">
    <property type="match status" value="1"/>
</dbReference>
<proteinExistence type="predicted"/>
<dbReference type="InterPro" id="IPR000014">
    <property type="entry name" value="PAS"/>
</dbReference>
<dbReference type="GO" id="GO:0005524">
    <property type="term" value="F:ATP binding"/>
    <property type="evidence" value="ECO:0007669"/>
    <property type="project" value="UniProtKB-KW"/>
</dbReference>
<evidence type="ECO:0000256" key="4">
    <source>
        <dbReference type="ARBA" id="ARBA00022679"/>
    </source>
</evidence>
<dbReference type="PANTHER" id="PTHR43065:SF10">
    <property type="entry name" value="PEROXIDE STRESS-ACTIVATED HISTIDINE KINASE MAK3"/>
    <property type="match status" value="1"/>
</dbReference>
<sequence length="489" mass="53974">MSSDRGSGRILLIDDQEATRYVFRRILTRAGYTVEEAETGREGMAKAMMLPDLVICDVNLPDMLGYDVSRRLKSNPLTLNIPVLQISAAFVSDESRVQALDGGADSYLTQPVEATVLVAQVNALLRMRRAESLSSLSALQWKTTFDALSDGVALANADGVLVRVNSTFLSLMEMVSSDAEGTLLAKIFEEKFTHPFAEFLQKGALGAPTEIVYRDRWLRVRYDRIRTDANIESGLILLVTDITDQKKLQETLKLSERLAATGRLAHVIAHEINNPLEAMQNLLYLAQMESTPPEDVQDYVHQASSELTRISQITKQVLAYHRGSSQPVMARSDEILQSVLAIFRSMFLNGRVDLDAKTGCAVSLMVHPGEIRQVLSNIISNALDALGGTRGSRLCARCIQSTEVSTGRRGVRFLFSDNGPGIPEEILPRIFEAFYTTKESKGSGVGLWLSAEVIGKHRGSVRVRTRTAGKFHGTIFDVFLPLPMDDIQP</sequence>
<dbReference type="InterPro" id="IPR036890">
    <property type="entry name" value="HATPase_C_sf"/>
</dbReference>
<dbReference type="KEGG" id="trs:Terro_0171"/>
<dbReference type="SUPFAM" id="SSF52172">
    <property type="entry name" value="CheY-like"/>
    <property type="match status" value="1"/>
</dbReference>
<dbReference type="STRING" id="926566.Terro_0171"/>
<keyword evidence="7" id="KW-0067">ATP-binding</keyword>
<dbReference type="eggNOG" id="COG4191">
    <property type="taxonomic scope" value="Bacteria"/>
</dbReference>
<dbReference type="AlphaFoldDB" id="I3ZBA4"/>
<evidence type="ECO:0000256" key="6">
    <source>
        <dbReference type="ARBA" id="ARBA00022777"/>
    </source>
</evidence>
<dbReference type="Pfam" id="PF02518">
    <property type="entry name" value="HATPase_c"/>
    <property type="match status" value="1"/>
</dbReference>
<dbReference type="SUPFAM" id="SSF55874">
    <property type="entry name" value="ATPase domain of HSP90 chaperone/DNA topoisomerase II/histidine kinase"/>
    <property type="match status" value="1"/>
</dbReference>
<dbReference type="Gene3D" id="3.30.450.20">
    <property type="entry name" value="PAS domain"/>
    <property type="match status" value="1"/>
</dbReference>
<dbReference type="InterPro" id="IPR005467">
    <property type="entry name" value="His_kinase_dom"/>
</dbReference>
<comment type="catalytic activity">
    <reaction evidence="1">
        <text>ATP + protein L-histidine = ADP + protein N-phospho-L-histidine.</text>
        <dbReference type="EC" id="2.7.13.3"/>
    </reaction>
</comment>
<dbReference type="InterPro" id="IPR011006">
    <property type="entry name" value="CheY-like_superfamily"/>
</dbReference>
<dbReference type="PROSITE" id="PS50110">
    <property type="entry name" value="RESPONSE_REGULATORY"/>
    <property type="match status" value="1"/>
</dbReference>
<dbReference type="InterPro" id="IPR003594">
    <property type="entry name" value="HATPase_dom"/>
</dbReference>
<dbReference type="InterPro" id="IPR001789">
    <property type="entry name" value="Sig_transdc_resp-reg_receiver"/>
</dbReference>
<evidence type="ECO:0000259" key="11">
    <source>
        <dbReference type="PROSITE" id="PS50110"/>
    </source>
</evidence>
<keyword evidence="4" id="KW-0808">Transferase</keyword>
<name>I3ZBA4_TERRK</name>
<dbReference type="InterPro" id="IPR013656">
    <property type="entry name" value="PAS_4"/>
</dbReference>
<dbReference type="EC" id="2.7.13.3" evidence="2"/>
<evidence type="ECO:0000259" key="10">
    <source>
        <dbReference type="PROSITE" id="PS50109"/>
    </source>
</evidence>
<dbReference type="SUPFAM" id="SSF55785">
    <property type="entry name" value="PYP-like sensor domain (PAS domain)"/>
    <property type="match status" value="1"/>
</dbReference>
<dbReference type="HOGENOM" id="CLU_000445_114_44_0"/>
<dbReference type="EMBL" id="CP003379">
    <property type="protein sequence ID" value="AFL86522.1"/>
    <property type="molecule type" value="Genomic_DNA"/>
</dbReference>
<keyword evidence="8" id="KW-0902">Two-component regulatory system</keyword>
<protein>
    <recommendedName>
        <fullName evidence="2">histidine kinase</fullName>
        <ecNumber evidence="2">2.7.13.3</ecNumber>
    </recommendedName>
</protein>
<accession>I3ZBA4</accession>
<evidence type="ECO:0000256" key="5">
    <source>
        <dbReference type="ARBA" id="ARBA00022741"/>
    </source>
</evidence>
<dbReference type="SUPFAM" id="SSF47384">
    <property type="entry name" value="Homodimeric domain of signal transducing histidine kinase"/>
    <property type="match status" value="1"/>
</dbReference>
<dbReference type="CDD" id="cd00130">
    <property type="entry name" value="PAS"/>
    <property type="match status" value="1"/>
</dbReference>
<feature type="modified residue" description="4-aspartylphosphate" evidence="9">
    <location>
        <position position="57"/>
    </location>
</feature>
<evidence type="ECO:0000256" key="7">
    <source>
        <dbReference type="ARBA" id="ARBA00022840"/>
    </source>
</evidence>
<evidence type="ECO:0000256" key="3">
    <source>
        <dbReference type="ARBA" id="ARBA00022553"/>
    </source>
</evidence>
<feature type="domain" description="Response regulatory" evidence="11">
    <location>
        <begin position="9"/>
        <end position="125"/>
    </location>
</feature>
<dbReference type="InterPro" id="IPR003661">
    <property type="entry name" value="HisK_dim/P_dom"/>
</dbReference>
<dbReference type="Gene3D" id="3.30.565.10">
    <property type="entry name" value="Histidine kinase-like ATPase, C-terminal domain"/>
    <property type="match status" value="1"/>
</dbReference>
<dbReference type="PROSITE" id="PS50109">
    <property type="entry name" value="HIS_KIN"/>
    <property type="match status" value="1"/>
</dbReference>
<reference evidence="12 13" key="1">
    <citation type="submission" date="2012-06" db="EMBL/GenBank/DDBJ databases">
        <title>Complete genome of Terriglobus roseus DSM 18391.</title>
        <authorList>
            <consortium name="US DOE Joint Genome Institute (JGI-PGF)"/>
            <person name="Lucas S."/>
            <person name="Copeland A."/>
            <person name="Lapidus A."/>
            <person name="Glavina del Rio T."/>
            <person name="Dalin E."/>
            <person name="Tice H."/>
            <person name="Bruce D."/>
            <person name="Goodwin L."/>
            <person name="Pitluck S."/>
            <person name="Peters L."/>
            <person name="Mikhailova N."/>
            <person name="Munk A.C.C."/>
            <person name="Kyrpides N."/>
            <person name="Mavromatis K."/>
            <person name="Ivanova N."/>
            <person name="Brettin T."/>
            <person name="Detter J.C."/>
            <person name="Han C."/>
            <person name="Larimer F."/>
            <person name="Land M."/>
            <person name="Hauser L."/>
            <person name="Markowitz V."/>
            <person name="Cheng J.-F."/>
            <person name="Hugenholtz P."/>
            <person name="Woyke T."/>
            <person name="Wu D."/>
            <person name="Brambilla E."/>
            <person name="Klenk H.-P."/>
            <person name="Eisen J.A."/>
        </authorList>
    </citation>
    <scope>NUCLEOTIDE SEQUENCE [LARGE SCALE GENOMIC DNA]</scope>
    <source>
        <strain evidence="13">DSM 18391 / NRRL B-41598 / KBS 63</strain>
    </source>
</reference>
<keyword evidence="13" id="KW-1185">Reference proteome</keyword>
<dbReference type="SMART" id="SM00388">
    <property type="entry name" value="HisKA"/>
    <property type="match status" value="1"/>
</dbReference>
<dbReference type="OrthoDB" id="9810730at2"/>
<evidence type="ECO:0000256" key="2">
    <source>
        <dbReference type="ARBA" id="ARBA00012438"/>
    </source>
</evidence>
<dbReference type="SMART" id="SM00448">
    <property type="entry name" value="REC"/>
    <property type="match status" value="1"/>
</dbReference>
<dbReference type="eggNOG" id="COG0745">
    <property type="taxonomic scope" value="Bacteria"/>
</dbReference>
<dbReference type="PANTHER" id="PTHR43065">
    <property type="entry name" value="SENSOR HISTIDINE KINASE"/>
    <property type="match status" value="1"/>
</dbReference>
<dbReference type="Pfam" id="PF00512">
    <property type="entry name" value="HisKA"/>
    <property type="match status" value="1"/>
</dbReference>
<dbReference type="InterPro" id="IPR036097">
    <property type="entry name" value="HisK_dim/P_sf"/>
</dbReference>
<evidence type="ECO:0000256" key="9">
    <source>
        <dbReference type="PROSITE-ProRule" id="PRU00169"/>
    </source>
</evidence>
<keyword evidence="3 9" id="KW-0597">Phosphoprotein</keyword>
<keyword evidence="6 12" id="KW-0418">Kinase</keyword>
<dbReference type="Gene3D" id="1.10.287.130">
    <property type="match status" value="1"/>
</dbReference>
<evidence type="ECO:0000313" key="12">
    <source>
        <dbReference type="EMBL" id="AFL86522.1"/>
    </source>
</evidence>
<evidence type="ECO:0000256" key="1">
    <source>
        <dbReference type="ARBA" id="ARBA00000085"/>
    </source>
</evidence>
<evidence type="ECO:0000313" key="13">
    <source>
        <dbReference type="Proteomes" id="UP000006056"/>
    </source>
</evidence>
<feature type="domain" description="Histidine kinase" evidence="10">
    <location>
        <begin position="267"/>
        <end position="484"/>
    </location>
</feature>
<dbReference type="InterPro" id="IPR004358">
    <property type="entry name" value="Sig_transdc_His_kin-like_C"/>
</dbReference>
<dbReference type="Proteomes" id="UP000006056">
    <property type="component" value="Chromosome"/>
</dbReference>
<dbReference type="Pfam" id="PF00072">
    <property type="entry name" value="Response_reg"/>
    <property type="match status" value="1"/>
</dbReference>
<dbReference type="RefSeq" id="WP_014784091.1">
    <property type="nucleotide sequence ID" value="NC_018014.1"/>
</dbReference>
<dbReference type="GO" id="GO:0000155">
    <property type="term" value="F:phosphorelay sensor kinase activity"/>
    <property type="evidence" value="ECO:0007669"/>
    <property type="project" value="InterPro"/>
</dbReference>
<dbReference type="CDD" id="cd00082">
    <property type="entry name" value="HisKA"/>
    <property type="match status" value="1"/>
</dbReference>
<dbReference type="InterPro" id="IPR035965">
    <property type="entry name" value="PAS-like_dom_sf"/>
</dbReference>
<organism evidence="12 13">
    <name type="scientific">Terriglobus roseus (strain DSM 18391 / NRRL B-41598 / KBS 63)</name>
    <dbReference type="NCBI Taxonomy" id="926566"/>
    <lineage>
        <taxon>Bacteria</taxon>
        <taxon>Pseudomonadati</taxon>
        <taxon>Acidobacteriota</taxon>
        <taxon>Terriglobia</taxon>
        <taxon>Terriglobales</taxon>
        <taxon>Acidobacteriaceae</taxon>
        <taxon>Terriglobus</taxon>
    </lineage>
</organism>